<dbReference type="Gene3D" id="1.10.10.10">
    <property type="entry name" value="Winged helix-like DNA-binding domain superfamily/Winged helix DNA-binding domain"/>
    <property type="match status" value="1"/>
</dbReference>
<dbReference type="SMART" id="SM00345">
    <property type="entry name" value="HTH_GNTR"/>
    <property type="match status" value="1"/>
</dbReference>
<dbReference type="PANTHER" id="PTHR44846:SF17">
    <property type="entry name" value="GNTR-FAMILY TRANSCRIPTIONAL REGULATOR"/>
    <property type="match status" value="1"/>
</dbReference>
<keyword evidence="2" id="KW-0238">DNA-binding</keyword>
<proteinExistence type="predicted"/>
<organism evidence="5 6">
    <name type="scientific">Amycolatopsis cynarae</name>
    <dbReference type="NCBI Taxonomy" id="2995223"/>
    <lineage>
        <taxon>Bacteria</taxon>
        <taxon>Bacillati</taxon>
        <taxon>Actinomycetota</taxon>
        <taxon>Actinomycetes</taxon>
        <taxon>Pseudonocardiales</taxon>
        <taxon>Pseudonocardiaceae</taxon>
        <taxon>Amycolatopsis</taxon>
    </lineage>
</organism>
<dbReference type="InterPro" id="IPR050679">
    <property type="entry name" value="Bact_HTH_transcr_reg"/>
</dbReference>
<accession>A0ABY7AZ76</accession>
<evidence type="ECO:0000256" key="3">
    <source>
        <dbReference type="ARBA" id="ARBA00023163"/>
    </source>
</evidence>
<dbReference type="SUPFAM" id="SSF46785">
    <property type="entry name" value="Winged helix' DNA-binding domain"/>
    <property type="match status" value="1"/>
</dbReference>
<evidence type="ECO:0000256" key="2">
    <source>
        <dbReference type="ARBA" id="ARBA00023125"/>
    </source>
</evidence>
<dbReference type="PROSITE" id="PS50949">
    <property type="entry name" value="HTH_GNTR"/>
    <property type="match status" value="1"/>
</dbReference>
<evidence type="ECO:0000259" key="4">
    <source>
        <dbReference type="PROSITE" id="PS50949"/>
    </source>
</evidence>
<sequence>MSVDIHKGGERGPVFDPGSNPIGGYVYEQLADHLADLIARGVLRPYTALPSERRLAEEYGVSLGTARHATKLLRERGLLVTVRSKGTYIAPPLDGEGTGEGAAKPVQEAVLSMSADLETASLT</sequence>
<feature type="domain" description="HTH gntR-type" evidence="4">
    <location>
        <begin position="24"/>
        <end position="92"/>
    </location>
</feature>
<dbReference type="PANTHER" id="PTHR44846">
    <property type="entry name" value="MANNOSYL-D-GLYCERATE TRANSPORT/METABOLISM SYSTEM REPRESSOR MNGR-RELATED"/>
    <property type="match status" value="1"/>
</dbReference>
<dbReference type="Proteomes" id="UP001163203">
    <property type="component" value="Chromosome"/>
</dbReference>
<reference evidence="5" key="1">
    <citation type="submission" date="2022-11" db="EMBL/GenBank/DDBJ databases">
        <authorList>
            <person name="Mo P."/>
        </authorList>
    </citation>
    <scope>NUCLEOTIDE SEQUENCE</scope>
    <source>
        <strain evidence="5">HUAS 11-8</strain>
    </source>
</reference>
<dbReference type="InterPro" id="IPR000524">
    <property type="entry name" value="Tscrpt_reg_HTH_GntR"/>
</dbReference>
<gene>
    <name evidence="5" type="ORF">ORV05_26595</name>
</gene>
<dbReference type="CDD" id="cd07377">
    <property type="entry name" value="WHTH_GntR"/>
    <property type="match status" value="1"/>
</dbReference>
<protein>
    <submittedName>
        <fullName evidence="5">Winged helix-turn-helix domain-containing protein</fullName>
    </submittedName>
</protein>
<name>A0ABY7AZ76_9PSEU</name>
<evidence type="ECO:0000313" key="5">
    <source>
        <dbReference type="EMBL" id="WAL64509.1"/>
    </source>
</evidence>
<dbReference type="RefSeq" id="WP_268754729.1">
    <property type="nucleotide sequence ID" value="NZ_CP113836.1"/>
</dbReference>
<evidence type="ECO:0000313" key="6">
    <source>
        <dbReference type="Proteomes" id="UP001163203"/>
    </source>
</evidence>
<keyword evidence="6" id="KW-1185">Reference proteome</keyword>
<evidence type="ECO:0000256" key="1">
    <source>
        <dbReference type="ARBA" id="ARBA00023015"/>
    </source>
</evidence>
<dbReference type="Pfam" id="PF00392">
    <property type="entry name" value="GntR"/>
    <property type="match status" value="1"/>
</dbReference>
<keyword evidence="3" id="KW-0804">Transcription</keyword>
<keyword evidence="1" id="KW-0805">Transcription regulation</keyword>
<dbReference type="PRINTS" id="PR00035">
    <property type="entry name" value="HTHGNTR"/>
</dbReference>
<dbReference type="InterPro" id="IPR036390">
    <property type="entry name" value="WH_DNA-bd_sf"/>
</dbReference>
<dbReference type="InterPro" id="IPR036388">
    <property type="entry name" value="WH-like_DNA-bd_sf"/>
</dbReference>
<dbReference type="EMBL" id="CP113836">
    <property type="protein sequence ID" value="WAL64509.1"/>
    <property type="molecule type" value="Genomic_DNA"/>
</dbReference>